<evidence type="ECO:0000313" key="10">
    <source>
        <dbReference type="EMBL" id="MEE2527088.1"/>
    </source>
</evidence>
<keyword evidence="6" id="KW-0408">Iron</keyword>
<evidence type="ECO:0000256" key="5">
    <source>
        <dbReference type="ARBA" id="ARBA00022840"/>
    </source>
</evidence>
<dbReference type="RefSeq" id="WP_330199752.1">
    <property type="nucleotide sequence ID" value="NZ_JAZDRP010000008.1"/>
</dbReference>
<dbReference type="InterPro" id="IPR003593">
    <property type="entry name" value="AAA+_ATPase"/>
</dbReference>
<dbReference type="InterPro" id="IPR003439">
    <property type="entry name" value="ABC_transporter-like_ATP-bd"/>
</dbReference>
<dbReference type="SUPFAM" id="SSF52540">
    <property type="entry name" value="P-loop containing nucleoside triphosphate hydrolases"/>
    <property type="match status" value="1"/>
</dbReference>
<gene>
    <name evidence="10" type="ORF">V0U79_11975</name>
</gene>
<dbReference type="Gene3D" id="3.40.50.300">
    <property type="entry name" value="P-loop containing nucleotide triphosphate hydrolases"/>
    <property type="match status" value="1"/>
</dbReference>
<keyword evidence="2" id="KW-1003">Cell membrane</keyword>
<comment type="caution">
    <text evidence="10">The sequence shown here is derived from an EMBL/GenBank/DDBJ whole genome shotgun (WGS) entry which is preliminary data.</text>
</comment>
<dbReference type="InterPro" id="IPR017871">
    <property type="entry name" value="ABC_transporter-like_CS"/>
</dbReference>
<proteinExistence type="predicted"/>
<dbReference type="PANTHER" id="PTHR42781">
    <property type="entry name" value="SPERMIDINE/PUTRESCINE IMPORT ATP-BINDING PROTEIN POTA"/>
    <property type="match status" value="1"/>
</dbReference>
<dbReference type="PROSITE" id="PS50893">
    <property type="entry name" value="ABC_TRANSPORTER_2"/>
    <property type="match status" value="1"/>
</dbReference>
<dbReference type="PROSITE" id="PS00211">
    <property type="entry name" value="ABC_TRANSPORTER_1"/>
    <property type="match status" value="1"/>
</dbReference>
<dbReference type="InterPro" id="IPR050093">
    <property type="entry name" value="ABC_SmlMolc_Importer"/>
</dbReference>
<keyword evidence="11" id="KW-1185">Reference proteome</keyword>
<keyword evidence="3" id="KW-0410">Iron transport</keyword>
<keyword evidence="5 10" id="KW-0067">ATP-binding</keyword>
<evidence type="ECO:0000256" key="2">
    <source>
        <dbReference type="ARBA" id="ARBA00022475"/>
    </source>
</evidence>
<dbReference type="CDD" id="cd03259">
    <property type="entry name" value="ABC_Carb_Solutes_like"/>
    <property type="match status" value="1"/>
</dbReference>
<evidence type="ECO:0000256" key="3">
    <source>
        <dbReference type="ARBA" id="ARBA00022496"/>
    </source>
</evidence>
<evidence type="ECO:0000256" key="8">
    <source>
        <dbReference type="ARBA" id="ARBA00023136"/>
    </source>
</evidence>
<dbReference type="InterPro" id="IPR015853">
    <property type="entry name" value="ABC_transpr_FbpC"/>
</dbReference>
<evidence type="ECO:0000259" key="9">
    <source>
        <dbReference type="PROSITE" id="PS50893"/>
    </source>
</evidence>
<dbReference type="Proteomes" id="UP001354971">
    <property type="component" value="Unassembled WGS sequence"/>
</dbReference>
<dbReference type="InterPro" id="IPR008995">
    <property type="entry name" value="Mo/tungstate-bd_C_term_dom"/>
</dbReference>
<feature type="domain" description="ABC transporter" evidence="9">
    <location>
        <begin position="6"/>
        <end position="238"/>
    </location>
</feature>
<dbReference type="Pfam" id="PF00005">
    <property type="entry name" value="ABC_tran"/>
    <property type="match status" value="1"/>
</dbReference>
<dbReference type="EMBL" id="JAZDRP010000008">
    <property type="protein sequence ID" value="MEE2527088.1"/>
    <property type="molecule type" value="Genomic_DNA"/>
</dbReference>
<keyword evidence="8" id="KW-0472">Membrane</keyword>
<name>A0ABU7LT32_9PROT</name>
<keyword evidence="1" id="KW-0813">Transport</keyword>
<dbReference type="PANTHER" id="PTHR42781:SF4">
    <property type="entry name" value="SPERMIDINE_PUTRESCINE IMPORT ATP-BINDING PROTEIN POTA"/>
    <property type="match status" value="1"/>
</dbReference>
<keyword evidence="4" id="KW-0547">Nucleotide-binding</keyword>
<sequence length="343" mass="36711">MTAPVLTIRGAEKALGGQPILKGVDLDLAPGCIMAVLGPSGAGKSTLLRVIAGLEKLDAGQLASGSQNWDGSSRFIPAQQRRIGFVFQDYALFPHLTVRDNIAFGLQELPREERAARTEELMQTVEISRLAGSYPHELSGGEQQRVALARALAPRPEIVLLDEPFSSLDRRLRSELRQQTIEAIKQSGAAALIVTHDADEAFETADQLALMEDGKIVQTGAPLDVYMRPASLTCARLLGDLNVLPARVKSGAIATPFGPIPSGKFADDTTVYVLVRPEALVQNGEGAECVVQSASVRQGRLLARVSSPDESIWLSDMPLSAGMEKGETVSLALDLEKISILPV</sequence>
<evidence type="ECO:0000256" key="4">
    <source>
        <dbReference type="ARBA" id="ARBA00022741"/>
    </source>
</evidence>
<dbReference type="SUPFAM" id="SSF50331">
    <property type="entry name" value="MOP-like"/>
    <property type="match status" value="1"/>
</dbReference>
<evidence type="ECO:0000313" key="11">
    <source>
        <dbReference type="Proteomes" id="UP001354971"/>
    </source>
</evidence>
<accession>A0ABU7LT32</accession>
<evidence type="ECO:0000256" key="7">
    <source>
        <dbReference type="ARBA" id="ARBA00023065"/>
    </source>
</evidence>
<organism evidence="10 11">
    <name type="scientific">Hyphobacterium lacteum</name>
    <dbReference type="NCBI Taxonomy" id="3116575"/>
    <lineage>
        <taxon>Bacteria</taxon>
        <taxon>Pseudomonadati</taxon>
        <taxon>Pseudomonadota</taxon>
        <taxon>Alphaproteobacteria</taxon>
        <taxon>Maricaulales</taxon>
        <taxon>Maricaulaceae</taxon>
        <taxon>Hyphobacterium</taxon>
    </lineage>
</organism>
<reference evidence="10 11" key="1">
    <citation type="submission" date="2024-01" db="EMBL/GenBank/DDBJ databases">
        <title>Hyphobacterium bacterium isolated from marine sediment.</title>
        <authorList>
            <person name="Zhao S."/>
        </authorList>
    </citation>
    <scope>NUCLEOTIDE SEQUENCE [LARGE SCALE GENOMIC DNA]</scope>
    <source>
        <strain evidence="11">HN65</strain>
    </source>
</reference>
<protein>
    <submittedName>
        <fullName evidence="10">ABC transporter ATP-binding protein</fullName>
    </submittedName>
</protein>
<dbReference type="SMART" id="SM00382">
    <property type="entry name" value="AAA"/>
    <property type="match status" value="1"/>
</dbReference>
<dbReference type="GO" id="GO:0005524">
    <property type="term" value="F:ATP binding"/>
    <property type="evidence" value="ECO:0007669"/>
    <property type="project" value="UniProtKB-KW"/>
</dbReference>
<evidence type="ECO:0000256" key="6">
    <source>
        <dbReference type="ARBA" id="ARBA00023004"/>
    </source>
</evidence>
<dbReference type="InterPro" id="IPR027417">
    <property type="entry name" value="P-loop_NTPase"/>
</dbReference>
<evidence type="ECO:0000256" key="1">
    <source>
        <dbReference type="ARBA" id="ARBA00022448"/>
    </source>
</evidence>
<keyword evidence="7" id="KW-0406">Ion transport</keyword>